<sequence>MTPPIPAANPPTISPATTPSPTPEPAAIDPNFTINNLTYDEYRLCPIETQHDLIRLLRNDVSPEAQHVDNWLLEKAASVLQVGIFPQMRMMHVPPKAVKRMLDQEYARAYWEFEGVGGEMVDRGVDADEVPGDTMGIGRLKREVEKEVEEPPRKKLKIESTDDYEEICKLVHKKTKVVRLKFADCGRAGLPSDWYERSRRQEGGEDEGR</sequence>
<dbReference type="OrthoDB" id="3687828at2759"/>
<evidence type="ECO:0000256" key="1">
    <source>
        <dbReference type="SAM" id="MobiDB-lite"/>
    </source>
</evidence>
<proteinExistence type="predicted"/>
<organism evidence="2 3">
    <name type="scientific">Trematosphaeria pertusa</name>
    <dbReference type="NCBI Taxonomy" id="390896"/>
    <lineage>
        <taxon>Eukaryota</taxon>
        <taxon>Fungi</taxon>
        <taxon>Dikarya</taxon>
        <taxon>Ascomycota</taxon>
        <taxon>Pezizomycotina</taxon>
        <taxon>Dothideomycetes</taxon>
        <taxon>Pleosporomycetidae</taxon>
        <taxon>Pleosporales</taxon>
        <taxon>Massarineae</taxon>
        <taxon>Trematosphaeriaceae</taxon>
        <taxon>Trematosphaeria</taxon>
    </lineage>
</organism>
<evidence type="ECO:0000313" key="3">
    <source>
        <dbReference type="Proteomes" id="UP000800094"/>
    </source>
</evidence>
<accession>A0A6A6HWU1</accession>
<dbReference type="AlphaFoldDB" id="A0A6A6HWU1"/>
<feature type="region of interest" description="Disordered" evidence="1">
    <location>
        <begin position="188"/>
        <end position="209"/>
    </location>
</feature>
<dbReference type="GeneID" id="54573398"/>
<evidence type="ECO:0000313" key="2">
    <source>
        <dbReference type="EMBL" id="KAF2242202.1"/>
    </source>
</evidence>
<reference evidence="2" key="1">
    <citation type="journal article" date="2020" name="Stud. Mycol.">
        <title>101 Dothideomycetes genomes: a test case for predicting lifestyles and emergence of pathogens.</title>
        <authorList>
            <person name="Haridas S."/>
            <person name="Albert R."/>
            <person name="Binder M."/>
            <person name="Bloem J."/>
            <person name="Labutti K."/>
            <person name="Salamov A."/>
            <person name="Andreopoulos B."/>
            <person name="Baker S."/>
            <person name="Barry K."/>
            <person name="Bills G."/>
            <person name="Bluhm B."/>
            <person name="Cannon C."/>
            <person name="Castanera R."/>
            <person name="Culley D."/>
            <person name="Daum C."/>
            <person name="Ezra D."/>
            <person name="Gonzalez J."/>
            <person name="Henrissat B."/>
            <person name="Kuo A."/>
            <person name="Liang C."/>
            <person name="Lipzen A."/>
            <person name="Lutzoni F."/>
            <person name="Magnuson J."/>
            <person name="Mondo S."/>
            <person name="Nolan M."/>
            <person name="Ohm R."/>
            <person name="Pangilinan J."/>
            <person name="Park H.-J."/>
            <person name="Ramirez L."/>
            <person name="Alfaro M."/>
            <person name="Sun H."/>
            <person name="Tritt A."/>
            <person name="Yoshinaga Y."/>
            <person name="Zwiers L.-H."/>
            <person name="Turgeon B."/>
            <person name="Goodwin S."/>
            <person name="Spatafora J."/>
            <person name="Crous P."/>
            <person name="Grigoriev I."/>
        </authorList>
    </citation>
    <scope>NUCLEOTIDE SEQUENCE</scope>
    <source>
        <strain evidence="2">CBS 122368</strain>
    </source>
</reference>
<feature type="compositionally biased region" description="Basic and acidic residues" evidence="1">
    <location>
        <begin position="194"/>
        <end position="209"/>
    </location>
</feature>
<keyword evidence="3" id="KW-1185">Reference proteome</keyword>
<gene>
    <name evidence="2" type="ORF">BU26DRAFT_156800</name>
</gene>
<protein>
    <submittedName>
        <fullName evidence="2">Uncharacterized protein</fullName>
    </submittedName>
</protein>
<feature type="region of interest" description="Disordered" evidence="1">
    <location>
        <begin position="1"/>
        <end position="28"/>
    </location>
</feature>
<feature type="compositionally biased region" description="Pro residues" evidence="1">
    <location>
        <begin position="1"/>
        <end position="24"/>
    </location>
</feature>
<dbReference type="RefSeq" id="XP_033677206.1">
    <property type="nucleotide sequence ID" value="XM_033820068.1"/>
</dbReference>
<dbReference type="EMBL" id="ML987208">
    <property type="protein sequence ID" value="KAF2242202.1"/>
    <property type="molecule type" value="Genomic_DNA"/>
</dbReference>
<name>A0A6A6HWU1_9PLEO</name>
<dbReference type="Proteomes" id="UP000800094">
    <property type="component" value="Unassembled WGS sequence"/>
</dbReference>